<dbReference type="Proteomes" id="UP000646776">
    <property type="component" value="Unassembled WGS sequence"/>
</dbReference>
<dbReference type="EMBL" id="BMSA01000050">
    <property type="protein sequence ID" value="GGT96015.1"/>
    <property type="molecule type" value="Genomic_DNA"/>
</dbReference>
<evidence type="ECO:0000313" key="4">
    <source>
        <dbReference type="Proteomes" id="UP000646776"/>
    </source>
</evidence>
<keyword evidence="2" id="KW-0732">Signal</keyword>
<proteinExistence type="predicted"/>
<feature type="region of interest" description="Disordered" evidence="1">
    <location>
        <begin position="224"/>
        <end position="249"/>
    </location>
</feature>
<feature type="compositionally biased region" description="Polar residues" evidence="1">
    <location>
        <begin position="226"/>
        <end position="242"/>
    </location>
</feature>
<name>A0A918HQC8_9ACTN</name>
<sequence>MLTRPRTAAAVGLAVLAVIGAAPTALADGPGGGVECDVFICEVEADAPGQAGSSTGGQAGSEPQGGSESGTSSNPWTCVYEPLSPQPPAESLDWEGHTPGDGAVYQQTCHYLDSPHSVVRNQWLADPPPAAASVDPAVLAQRAVDSMKLAGPDIASPRATGKYLVGMPMWMWVNQSATTYGPNTASASAGGVTVTATAKVSKIVWTMGDGTAVTCHGPGTPYTAASGKSDSPTCGHTYSRASADQPGGRYPVTATSTWTINWQITTGGGGQAGQLTENRQTQTQIPLAELQVLN</sequence>
<accession>A0A918HQC8</accession>
<comment type="caution">
    <text evidence="3">The sequence shown here is derived from an EMBL/GenBank/DDBJ whole genome shotgun (WGS) entry which is preliminary data.</text>
</comment>
<feature type="signal peptide" evidence="2">
    <location>
        <begin position="1"/>
        <end position="27"/>
    </location>
</feature>
<gene>
    <name evidence="3" type="ORF">GCM10010226_87010</name>
</gene>
<feature type="chain" id="PRO_5037355601" evidence="2">
    <location>
        <begin position="28"/>
        <end position="294"/>
    </location>
</feature>
<protein>
    <submittedName>
        <fullName evidence="3">ATP/GTP-binding protein</fullName>
    </submittedName>
</protein>
<evidence type="ECO:0000256" key="1">
    <source>
        <dbReference type="SAM" id="MobiDB-lite"/>
    </source>
</evidence>
<dbReference type="AlphaFoldDB" id="A0A918HQC8"/>
<reference evidence="3" key="1">
    <citation type="journal article" date="2014" name="Int. J. Syst. Evol. Microbiol.">
        <title>Complete genome sequence of Corynebacterium casei LMG S-19264T (=DSM 44701T), isolated from a smear-ripened cheese.</title>
        <authorList>
            <consortium name="US DOE Joint Genome Institute (JGI-PGF)"/>
            <person name="Walter F."/>
            <person name="Albersmeier A."/>
            <person name="Kalinowski J."/>
            <person name="Ruckert C."/>
        </authorList>
    </citation>
    <scope>NUCLEOTIDE SEQUENCE</scope>
    <source>
        <strain evidence="3">JCM 4125</strain>
    </source>
</reference>
<organism evidence="3 4">
    <name type="scientific">Streptomyces phaeofaciens</name>
    <dbReference type="NCBI Taxonomy" id="68254"/>
    <lineage>
        <taxon>Bacteria</taxon>
        <taxon>Bacillati</taxon>
        <taxon>Actinomycetota</taxon>
        <taxon>Actinomycetes</taxon>
        <taxon>Kitasatosporales</taxon>
        <taxon>Streptomycetaceae</taxon>
        <taxon>Streptomyces</taxon>
    </lineage>
</organism>
<feature type="region of interest" description="Disordered" evidence="1">
    <location>
        <begin position="49"/>
        <end position="99"/>
    </location>
</feature>
<evidence type="ECO:0000256" key="2">
    <source>
        <dbReference type="SAM" id="SignalP"/>
    </source>
</evidence>
<feature type="compositionally biased region" description="Polar residues" evidence="1">
    <location>
        <begin position="64"/>
        <end position="76"/>
    </location>
</feature>
<reference evidence="3" key="2">
    <citation type="submission" date="2020-09" db="EMBL/GenBank/DDBJ databases">
        <authorList>
            <person name="Sun Q."/>
            <person name="Ohkuma M."/>
        </authorList>
    </citation>
    <scope>NUCLEOTIDE SEQUENCE</scope>
    <source>
        <strain evidence="3">JCM 4125</strain>
    </source>
</reference>
<evidence type="ECO:0000313" key="3">
    <source>
        <dbReference type="EMBL" id="GGT96015.1"/>
    </source>
</evidence>
<keyword evidence="4" id="KW-1185">Reference proteome</keyword>
<dbReference type="RefSeq" id="WP_229871257.1">
    <property type="nucleotide sequence ID" value="NZ_BMSA01000050.1"/>
</dbReference>